<accession>A0A1G5KNM6</accession>
<dbReference type="Proteomes" id="UP000199354">
    <property type="component" value="Unassembled WGS sequence"/>
</dbReference>
<evidence type="ECO:0000313" key="1">
    <source>
        <dbReference type="EMBL" id="SCZ02197.1"/>
    </source>
</evidence>
<keyword evidence="2" id="KW-1185">Reference proteome</keyword>
<protein>
    <recommendedName>
        <fullName evidence="3">DUF3800 domain-containing protein</fullName>
    </recommendedName>
</protein>
<reference evidence="1 2" key="1">
    <citation type="submission" date="2016-10" db="EMBL/GenBank/DDBJ databases">
        <authorList>
            <person name="de Groot N.N."/>
        </authorList>
    </citation>
    <scope>NUCLEOTIDE SEQUENCE [LARGE SCALE GENOMIC DNA]</scope>
    <source>
        <strain evidence="1 2">CGMCC 1.7031</strain>
    </source>
</reference>
<evidence type="ECO:0008006" key="3">
    <source>
        <dbReference type="Google" id="ProtNLM"/>
    </source>
</evidence>
<gene>
    <name evidence="1" type="ORF">SAMN02927903_03400</name>
</gene>
<proteinExistence type="predicted"/>
<dbReference type="EMBL" id="FMVF01000070">
    <property type="protein sequence ID" value="SCZ02197.1"/>
    <property type="molecule type" value="Genomic_DNA"/>
</dbReference>
<evidence type="ECO:0000313" key="2">
    <source>
        <dbReference type="Proteomes" id="UP000199354"/>
    </source>
</evidence>
<sequence length="254" mass="29291">MYLMYVDESGDTGLVNSPTRYFILTGIVFHELRWTNILSDLVAFRKSLRDSKGLKLREEIHAKDFINKPGALMRIQRNDRVDILKKCIVWLNSQSDVSVFSIVVDKQGKTGDIFELAWNALIMRFENTIRYKNFPGPQNADDRGIVFSDNTDGAKLTKLIRKMRHYNTIPNTGNLYGGGYRNMRLQYLIEDPIMRDSANSLMHQIADVTAYMIRQKYEPNAYMKKKAGQTMYKKLEDVALKVASKNNDFGLVEL</sequence>
<dbReference type="OrthoDB" id="2680392at2"/>
<dbReference type="RefSeq" id="WP_091147539.1">
    <property type="nucleotide sequence ID" value="NZ_FMVF01000070.1"/>
</dbReference>
<dbReference type="AlphaFoldDB" id="A0A1G5KNM6"/>
<dbReference type="Pfam" id="PF12686">
    <property type="entry name" value="DUF3800"/>
    <property type="match status" value="1"/>
</dbReference>
<organism evidence="1 2">
    <name type="scientific">Flavobacterium caeni</name>
    <dbReference type="NCBI Taxonomy" id="490189"/>
    <lineage>
        <taxon>Bacteria</taxon>
        <taxon>Pseudomonadati</taxon>
        <taxon>Bacteroidota</taxon>
        <taxon>Flavobacteriia</taxon>
        <taxon>Flavobacteriales</taxon>
        <taxon>Flavobacteriaceae</taxon>
        <taxon>Flavobacterium</taxon>
    </lineage>
</organism>
<dbReference type="InterPro" id="IPR024524">
    <property type="entry name" value="DUF3800"/>
</dbReference>
<name>A0A1G5KNM6_9FLAO</name>